<dbReference type="EMBL" id="OMOF01000445">
    <property type="protein sequence ID" value="SPF51159.1"/>
    <property type="molecule type" value="Genomic_DNA"/>
</dbReference>
<gene>
    <name evidence="2" type="ORF">SBF1_50043</name>
</gene>
<evidence type="ECO:0000313" key="3">
    <source>
        <dbReference type="Proteomes" id="UP000238916"/>
    </source>
</evidence>
<evidence type="ECO:0000313" key="2">
    <source>
        <dbReference type="EMBL" id="SPF51159.1"/>
    </source>
</evidence>
<dbReference type="AlphaFoldDB" id="A0A2U3LH67"/>
<dbReference type="Proteomes" id="UP000238916">
    <property type="component" value="Unassembled WGS sequence"/>
</dbReference>
<accession>A0A2U3LH67</accession>
<organism evidence="2 3">
    <name type="scientific">Candidatus Desulfosporosinus infrequens</name>
    <dbReference type="NCBI Taxonomy" id="2043169"/>
    <lineage>
        <taxon>Bacteria</taxon>
        <taxon>Bacillati</taxon>
        <taxon>Bacillota</taxon>
        <taxon>Clostridia</taxon>
        <taxon>Eubacteriales</taxon>
        <taxon>Desulfitobacteriaceae</taxon>
        <taxon>Desulfosporosinus</taxon>
    </lineage>
</organism>
<evidence type="ECO:0000256" key="1">
    <source>
        <dbReference type="SAM" id="MobiDB-lite"/>
    </source>
</evidence>
<proteinExistence type="predicted"/>
<sequence length="119" mass="14033">MKKIMFGSEADDVRSGIARWMEIEKKVHMLGNMIKHDYHNGYTLKFINEVFEEGFEMFESEEIEIFENGKMQDILKTRELSRQLSGKVDHTDWEKNRNKLYPNSDALNNRLPGSYGAKR</sequence>
<reference evidence="3" key="1">
    <citation type="submission" date="2018-02" db="EMBL/GenBank/DDBJ databases">
        <authorList>
            <person name="Hausmann B."/>
        </authorList>
    </citation>
    <scope>NUCLEOTIDE SEQUENCE [LARGE SCALE GENOMIC DNA]</scope>
    <source>
        <strain evidence="3">Peat soil MAG SbF1</strain>
    </source>
</reference>
<protein>
    <submittedName>
        <fullName evidence="2">Uncharacterized protein</fullName>
    </submittedName>
</protein>
<name>A0A2U3LH67_9FIRM</name>
<feature type="region of interest" description="Disordered" evidence="1">
    <location>
        <begin position="95"/>
        <end position="119"/>
    </location>
</feature>